<organism evidence="9 10">
    <name type="scientific">Candidatus Clostridium stratigraminis</name>
    <dbReference type="NCBI Taxonomy" id="3381661"/>
    <lineage>
        <taxon>Bacteria</taxon>
        <taxon>Bacillati</taxon>
        <taxon>Bacillota</taxon>
        <taxon>Clostridia</taxon>
        <taxon>Eubacteriales</taxon>
        <taxon>Clostridiaceae</taxon>
        <taxon>Clostridium</taxon>
    </lineage>
</organism>
<dbReference type="SUPFAM" id="SSF55874">
    <property type="entry name" value="ATPase domain of HSP90 chaperone/DNA topoisomerase II/histidine kinase"/>
    <property type="match status" value="1"/>
</dbReference>
<dbReference type="NCBIfam" id="TIGR00229">
    <property type="entry name" value="sensory_box"/>
    <property type="match status" value="1"/>
</dbReference>
<dbReference type="Gene3D" id="3.30.565.10">
    <property type="entry name" value="Histidine kinase-like ATPase, C-terminal domain"/>
    <property type="match status" value="1"/>
</dbReference>
<evidence type="ECO:0000256" key="5">
    <source>
        <dbReference type="ARBA" id="ARBA00022777"/>
    </source>
</evidence>
<dbReference type="EMBL" id="JBJHZZ010000013">
    <property type="protein sequence ID" value="MFL0248158.1"/>
    <property type="molecule type" value="Genomic_DNA"/>
</dbReference>
<dbReference type="SMART" id="SM00387">
    <property type="entry name" value="HATPase_c"/>
    <property type="match status" value="1"/>
</dbReference>
<dbReference type="Proteomes" id="UP001623591">
    <property type="component" value="Unassembled WGS sequence"/>
</dbReference>
<dbReference type="Gene3D" id="3.30.450.20">
    <property type="entry name" value="PAS domain"/>
    <property type="match status" value="1"/>
</dbReference>
<dbReference type="InterPro" id="IPR029016">
    <property type="entry name" value="GAF-like_dom_sf"/>
</dbReference>
<dbReference type="SMART" id="SM00388">
    <property type="entry name" value="HisKA"/>
    <property type="match status" value="1"/>
</dbReference>
<dbReference type="SUPFAM" id="SSF47384">
    <property type="entry name" value="Homodimeric domain of signal transducing histidine kinase"/>
    <property type="match status" value="1"/>
</dbReference>
<name>A0ABW8T6N0_9CLOT</name>
<evidence type="ECO:0000259" key="8">
    <source>
        <dbReference type="PROSITE" id="PS50109"/>
    </source>
</evidence>
<evidence type="ECO:0000313" key="10">
    <source>
        <dbReference type="Proteomes" id="UP001623591"/>
    </source>
</evidence>
<keyword evidence="3" id="KW-0597">Phosphoprotein</keyword>
<dbReference type="InterPro" id="IPR003661">
    <property type="entry name" value="HisK_dim/P_dom"/>
</dbReference>
<feature type="domain" description="Histidine kinase" evidence="8">
    <location>
        <begin position="359"/>
        <end position="582"/>
    </location>
</feature>
<dbReference type="InterPro" id="IPR003018">
    <property type="entry name" value="GAF"/>
</dbReference>
<keyword evidence="7" id="KW-0175">Coiled coil</keyword>
<accession>A0ABW8T6N0</accession>
<dbReference type="EC" id="2.7.13.3" evidence="2"/>
<evidence type="ECO:0000256" key="7">
    <source>
        <dbReference type="SAM" id="Coils"/>
    </source>
</evidence>
<dbReference type="SMART" id="SM00091">
    <property type="entry name" value="PAS"/>
    <property type="match status" value="1"/>
</dbReference>
<dbReference type="Pfam" id="PF13188">
    <property type="entry name" value="PAS_8"/>
    <property type="match status" value="1"/>
</dbReference>
<dbReference type="RefSeq" id="WP_406770587.1">
    <property type="nucleotide sequence ID" value="NZ_JBJHZZ010000013.1"/>
</dbReference>
<evidence type="ECO:0000313" key="9">
    <source>
        <dbReference type="EMBL" id="MFL0248158.1"/>
    </source>
</evidence>
<keyword evidence="5" id="KW-0418">Kinase</keyword>
<dbReference type="Gene3D" id="3.30.450.40">
    <property type="match status" value="1"/>
</dbReference>
<evidence type="ECO:0000256" key="3">
    <source>
        <dbReference type="ARBA" id="ARBA00022553"/>
    </source>
</evidence>
<evidence type="ECO:0000256" key="6">
    <source>
        <dbReference type="ARBA" id="ARBA00023012"/>
    </source>
</evidence>
<dbReference type="SUPFAM" id="SSF55785">
    <property type="entry name" value="PYP-like sensor domain (PAS domain)"/>
    <property type="match status" value="1"/>
</dbReference>
<dbReference type="InterPro" id="IPR050736">
    <property type="entry name" value="Sensor_HK_Regulatory"/>
</dbReference>
<dbReference type="PRINTS" id="PR00344">
    <property type="entry name" value="BCTRLSENSOR"/>
</dbReference>
<comment type="catalytic activity">
    <reaction evidence="1">
        <text>ATP + protein L-histidine = ADP + protein N-phospho-L-histidine.</text>
        <dbReference type="EC" id="2.7.13.3"/>
    </reaction>
</comment>
<dbReference type="Pfam" id="PF13185">
    <property type="entry name" value="GAF_2"/>
    <property type="match status" value="1"/>
</dbReference>
<dbReference type="InterPro" id="IPR004358">
    <property type="entry name" value="Sig_transdc_His_kin-like_C"/>
</dbReference>
<dbReference type="InterPro" id="IPR003594">
    <property type="entry name" value="HATPase_dom"/>
</dbReference>
<keyword evidence="10" id="KW-1185">Reference proteome</keyword>
<dbReference type="GO" id="GO:0005524">
    <property type="term" value="F:ATP binding"/>
    <property type="evidence" value="ECO:0007669"/>
    <property type="project" value="UniProtKB-KW"/>
</dbReference>
<dbReference type="InterPro" id="IPR000014">
    <property type="entry name" value="PAS"/>
</dbReference>
<keyword evidence="9" id="KW-0547">Nucleotide-binding</keyword>
<dbReference type="Pfam" id="PF00512">
    <property type="entry name" value="HisKA"/>
    <property type="match status" value="1"/>
</dbReference>
<dbReference type="SUPFAM" id="SSF55781">
    <property type="entry name" value="GAF domain-like"/>
    <property type="match status" value="1"/>
</dbReference>
<evidence type="ECO:0000256" key="2">
    <source>
        <dbReference type="ARBA" id="ARBA00012438"/>
    </source>
</evidence>
<comment type="caution">
    <text evidence="9">The sequence shown here is derived from an EMBL/GenBank/DDBJ whole genome shotgun (WGS) entry which is preliminary data.</text>
</comment>
<keyword evidence="6" id="KW-0902">Two-component regulatory system</keyword>
<dbReference type="PANTHER" id="PTHR43711:SF26">
    <property type="entry name" value="SENSOR HISTIDINE KINASE RCSC"/>
    <property type="match status" value="1"/>
</dbReference>
<evidence type="ECO:0000256" key="4">
    <source>
        <dbReference type="ARBA" id="ARBA00022679"/>
    </source>
</evidence>
<dbReference type="CDD" id="cd16922">
    <property type="entry name" value="HATPase_EvgS-ArcB-TorS-like"/>
    <property type="match status" value="1"/>
</dbReference>
<keyword evidence="4" id="KW-0808">Transferase</keyword>
<dbReference type="InterPro" id="IPR005467">
    <property type="entry name" value="His_kinase_dom"/>
</dbReference>
<dbReference type="PANTHER" id="PTHR43711">
    <property type="entry name" value="TWO-COMPONENT HISTIDINE KINASE"/>
    <property type="match status" value="1"/>
</dbReference>
<dbReference type="InterPro" id="IPR036097">
    <property type="entry name" value="HisK_dim/P_sf"/>
</dbReference>
<proteinExistence type="predicted"/>
<dbReference type="Gene3D" id="1.10.287.130">
    <property type="match status" value="1"/>
</dbReference>
<protein>
    <recommendedName>
        <fullName evidence="2">histidine kinase</fullName>
        <ecNumber evidence="2">2.7.13.3</ecNumber>
    </recommendedName>
</protein>
<reference evidence="9 10" key="1">
    <citation type="submission" date="2024-11" db="EMBL/GenBank/DDBJ databases">
        <authorList>
            <person name="Heng Y.C."/>
            <person name="Lim A.C.H."/>
            <person name="Lee J.K.Y."/>
            <person name="Kittelmann S."/>
        </authorList>
    </citation>
    <scope>NUCLEOTIDE SEQUENCE [LARGE SCALE GENOMIC DNA]</scope>
    <source>
        <strain evidence="9 10">WILCCON 0185</strain>
    </source>
</reference>
<keyword evidence="9" id="KW-0067">ATP-binding</keyword>
<sequence>MGDKHRQSGIEPIGNNTELKDTKEKLVRVNRLYSILSKINHAIVRIEDSKLLYKEACRIAVDDGLFKAAWIGNINAVTNIVELVAQCGLEKNEECNLSKKFTKHTLKDFELLAKAVNNNEQAICHDVKNEMTSSPLYNELLLCNIESCAVFPLKSNNRVFGIMMFYSVEDSFTEQEEVKLFNSLCEDISFVVSSIEKEAERKQIEEDLRQSEERYRKIFEISPAAILVHSQWMIEYANLAAATLLGADNPDILVGNCILNYIDKDYHHLVIDRKKKIKNYGVAMPFEEEKYIKLDGTVIDVEATGALFPYKDKNAMVSVVRDITERKKLEQLRITSEEKERLLTEAKQYDILKTEFFANLSHELRTPINVILSAIQLLNLYADEGTIDINKKNISKYISTMQQNCYRLLRLVSNIIDITKIDTGYFNLQLANYNIVNIVEDITLSVSEYIEHKGITLIFDTEVEEKIMACDSDKIDRIMLNLLSNAVKFTNPGGMIIVNIYDRGNKVIISVKDNGIGIPKEKQKLIFERFHQVDKSLTRSHEGSGIGLSIVKSLVELHGGNIRVKSEYKKGAEFIIELPVRFVKSKGTQYHNTNEDNIEKINIEFSDIYS</sequence>
<dbReference type="InterPro" id="IPR036890">
    <property type="entry name" value="HATPase_C_sf"/>
</dbReference>
<feature type="coiled-coil region" evidence="7">
    <location>
        <begin position="194"/>
        <end position="221"/>
    </location>
</feature>
<evidence type="ECO:0000256" key="1">
    <source>
        <dbReference type="ARBA" id="ARBA00000085"/>
    </source>
</evidence>
<dbReference type="CDD" id="cd00082">
    <property type="entry name" value="HisKA"/>
    <property type="match status" value="1"/>
</dbReference>
<dbReference type="InterPro" id="IPR035965">
    <property type="entry name" value="PAS-like_dom_sf"/>
</dbReference>
<gene>
    <name evidence="9" type="ORF">ACJDUG_14450</name>
</gene>
<dbReference type="PROSITE" id="PS50109">
    <property type="entry name" value="HIS_KIN"/>
    <property type="match status" value="1"/>
</dbReference>
<dbReference type="Pfam" id="PF02518">
    <property type="entry name" value="HATPase_c"/>
    <property type="match status" value="1"/>
</dbReference>